<dbReference type="SUPFAM" id="SSF48371">
    <property type="entry name" value="ARM repeat"/>
    <property type="match status" value="1"/>
</dbReference>
<dbReference type="Proteomes" id="UP001146120">
    <property type="component" value="Unassembled WGS sequence"/>
</dbReference>
<name>A0AAV2Z6K6_9STRA</name>
<dbReference type="GO" id="GO:0005524">
    <property type="term" value="F:ATP binding"/>
    <property type="evidence" value="ECO:0007669"/>
    <property type="project" value="UniProtKB-UniRule"/>
</dbReference>
<feature type="region of interest" description="Disordered" evidence="2">
    <location>
        <begin position="866"/>
        <end position="910"/>
    </location>
</feature>
<dbReference type="PANTHER" id="PTHR46562">
    <property type="entry name" value="SERINE/THREONINE-KINASE ULK4-LIKE PROTEIN-RELATED"/>
    <property type="match status" value="1"/>
</dbReference>
<dbReference type="Gene3D" id="1.25.10.10">
    <property type="entry name" value="Leucine-rich Repeat Variant"/>
    <property type="match status" value="2"/>
</dbReference>
<feature type="compositionally biased region" description="Basic and acidic residues" evidence="2">
    <location>
        <begin position="1055"/>
        <end position="1065"/>
    </location>
</feature>
<dbReference type="InterPro" id="IPR011989">
    <property type="entry name" value="ARM-like"/>
</dbReference>
<reference evidence="4" key="1">
    <citation type="submission" date="2022-11" db="EMBL/GenBank/DDBJ databases">
        <authorList>
            <person name="Morgan W.R."/>
            <person name="Tartar A."/>
        </authorList>
    </citation>
    <scope>NUCLEOTIDE SEQUENCE</scope>
    <source>
        <strain evidence="4">ARSEF 373</strain>
    </source>
</reference>
<dbReference type="PANTHER" id="PTHR46562:SF1">
    <property type="entry name" value="SERINE_THREONINE-PROTEIN KINASE ULK4"/>
    <property type="match status" value="1"/>
</dbReference>
<dbReference type="Pfam" id="PF00069">
    <property type="entry name" value="Pkinase"/>
    <property type="match status" value="1"/>
</dbReference>
<feature type="region of interest" description="Disordered" evidence="2">
    <location>
        <begin position="392"/>
        <end position="438"/>
    </location>
</feature>
<dbReference type="EMBL" id="DAKRPA010000054">
    <property type="protein sequence ID" value="DBA01019.1"/>
    <property type="molecule type" value="Genomic_DNA"/>
</dbReference>
<dbReference type="PROSITE" id="PS50011">
    <property type="entry name" value="PROTEIN_KINASE_DOM"/>
    <property type="match status" value="1"/>
</dbReference>
<dbReference type="InterPro" id="IPR016024">
    <property type="entry name" value="ARM-type_fold"/>
</dbReference>
<feature type="compositionally biased region" description="Basic and acidic residues" evidence="2">
    <location>
        <begin position="879"/>
        <end position="898"/>
    </location>
</feature>
<dbReference type="PROSITE" id="PS00107">
    <property type="entry name" value="PROTEIN_KINASE_ATP"/>
    <property type="match status" value="1"/>
</dbReference>
<dbReference type="InterPro" id="IPR017441">
    <property type="entry name" value="Protein_kinase_ATP_BS"/>
</dbReference>
<organism evidence="4 5">
    <name type="scientific">Lagenidium giganteum</name>
    <dbReference type="NCBI Taxonomy" id="4803"/>
    <lineage>
        <taxon>Eukaryota</taxon>
        <taxon>Sar</taxon>
        <taxon>Stramenopiles</taxon>
        <taxon>Oomycota</taxon>
        <taxon>Peronosporomycetes</taxon>
        <taxon>Pythiales</taxon>
        <taxon>Pythiaceae</taxon>
    </lineage>
</organism>
<proteinExistence type="predicted"/>
<feature type="compositionally biased region" description="Acidic residues" evidence="2">
    <location>
        <begin position="333"/>
        <end position="348"/>
    </location>
</feature>
<evidence type="ECO:0000259" key="3">
    <source>
        <dbReference type="PROSITE" id="PS50011"/>
    </source>
</evidence>
<dbReference type="SMART" id="SM00220">
    <property type="entry name" value="S_TKc"/>
    <property type="match status" value="1"/>
</dbReference>
<dbReference type="InterPro" id="IPR011009">
    <property type="entry name" value="Kinase-like_dom_sf"/>
</dbReference>
<comment type="caution">
    <text evidence="4">The sequence shown here is derived from an EMBL/GenBank/DDBJ whole genome shotgun (WGS) entry which is preliminary data.</text>
</comment>
<feature type="compositionally biased region" description="Basic and acidic residues" evidence="2">
    <location>
        <begin position="411"/>
        <end position="420"/>
    </location>
</feature>
<keyword evidence="1" id="KW-0067">ATP-binding</keyword>
<feature type="compositionally biased region" description="Polar residues" evidence="2">
    <location>
        <begin position="1405"/>
        <end position="1418"/>
    </location>
</feature>
<dbReference type="InterPro" id="IPR044591">
    <property type="entry name" value="RUK"/>
</dbReference>
<evidence type="ECO:0000256" key="2">
    <source>
        <dbReference type="SAM" id="MobiDB-lite"/>
    </source>
</evidence>
<dbReference type="Gene3D" id="1.10.510.10">
    <property type="entry name" value="Transferase(Phosphotransferase) domain 1"/>
    <property type="match status" value="1"/>
</dbReference>
<dbReference type="GO" id="GO:0004672">
    <property type="term" value="F:protein kinase activity"/>
    <property type="evidence" value="ECO:0007669"/>
    <property type="project" value="InterPro"/>
</dbReference>
<feature type="region of interest" description="Disordered" evidence="2">
    <location>
        <begin position="1042"/>
        <end position="1067"/>
    </location>
</feature>
<keyword evidence="1" id="KW-0547">Nucleotide-binding</keyword>
<feature type="compositionally biased region" description="Polar residues" evidence="2">
    <location>
        <begin position="304"/>
        <end position="326"/>
    </location>
</feature>
<feature type="region of interest" description="Disordered" evidence="2">
    <location>
        <begin position="1397"/>
        <end position="1418"/>
    </location>
</feature>
<gene>
    <name evidence="4" type="ORF">N0F65_002629</name>
</gene>
<protein>
    <recommendedName>
        <fullName evidence="3">Protein kinase domain-containing protein</fullName>
    </recommendedName>
</protein>
<reference evidence="4" key="2">
    <citation type="journal article" date="2023" name="Microbiol Resour">
        <title>Decontamination and Annotation of the Draft Genome Sequence of the Oomycete Lagenidium giganteum ARSEF 373.</title>
        <authorList>
            <person name="Morgan W.R."/>
            <person name="Tartar A."/>
        </authorList>
    </citation>
    <scope>NUCLEOTIDE SEQUENCE</scope>
    <source>
        <strain evidence="4">ARSEF 373</strain>
    </source>
</reference>
<dbReference type="SUPFAM" id="SSF56112">
    <property type="entry name" value="Protein kinase-like (PK-like)"/>
    <property type="match status" value="1"/>
</dbReference>
<feature type="compositionally biased region" description="Polar residues" evidence="2">
    <location>
        <begin position="1042"/>
        <end position="1054"/>
    </location>
</feature>
<accession>A0AAV2Z6K6</accession>
<evidence type="ECO:0000256" key="1">
    <source>
        <dbReference type="PROSITE-ProRule" id="PRU10141"/>
    </source>
</evidence>
<feature type="domain" description="Protein kinase" evidence="3">
    <location>
        <begin position="4"/>
        <end position="248"/>
    </location>
</feature>
<keyword evidence="5" id="KW-1185">Reference proteome</keyword>
<sequence length="1493" mass="165008">MENYNIYDEIGRGTHSFVYKARRKRSIEYVAVKSTAKCRMDKILNEVQLLHKLDSPHVLRFFNWYESQNHIWLIFEFCIGGDLLNLITQDKQLPEAAVKGFGHELIAGLQYLHMNGILFCDLKPANILIDEYGSLKLADFGLARRIPSRDDQTTKPLAPGSPNYMAPELFQQAPIHSFASDFWALVSIQPFTNKNFSELARIIQTEELLLPLPGYSMSPAFCDLLRRLLEKDPHRRITWDQLVNHPFWDGFERLPLVQMPRQELFDAQKTNSHELSGSNLVEDLKEDPALSVKASDDNRDDDTQNPSHSSEKLSSCDTKSNCGSDNDANDGVTDNEEDDDEDSDDLEGDEVHNLAVSDGLIKSDARIPFQHAVSQTQATTDYEIASIPADKHPYIRPTSAPMASCSGMTQRADEGSHDTTPETTSKTKPSERRIPNTAPAAPMKRNEIQRERGISGSAWPNKSTLYPLRKPAKLIFTAADCDVKPIMGSDDIEAIPLPSVRSERIPFTTTTPDALLTCGTEKLESHLKEIYVGLKNADATLDDKRQLLVYLHSLSLHSKLANVIVNSSMIVLLVKMLCHTINDQSNASDSITAQLCMVLGVLFRYATFIPPSYPAQTQALVKALNYVVTHRDSSSTQGPNPASTENRTSTVVRCRALACLGELLFYISTQKDWDFPSGGLLGVLHSLDHDHLVMRHYAVRTVGNILIYSSDPEVLRTLVSERVVILLVRSLKRCVAADEQSSPGALPSQELRLQASVTQTLAHQLKHIRFPTAAEPLPAKTKTAVVLTMMKLPVLQWLWSGITNAAASTELAIASFNVLNALLDLPISTLSELSRMDLVECDKAKQAFVANVVAFPPLLNVLEPRSRYDDDSQSASRSGHHESIPKDRSQPSKSTDPKAKHHKRYADDSGGAPALVRAKAVLFVHLALQSNVMFASQCTRYHLWDLVDRLISPYAAFLRAAAAEGNVSKCLSSSKPGSCGGSSTFGTASLSSESTSVTSPLNKPVASDTYLLQCVLILVRGSIRTGLKLLADVIQSADTVNGNTASEADQNGSKSRNDASHDRSRNGRVSGDLGFSIFTSLLKSPHCKAQSLQYLLREQKEYSIFVRLMARIFALDVQGGHVRSMTTASATSGMYAEQVAAISVVLFHRSSNDAASLVVADYEAIYAQLLPAMTMLLQVPPHDEGTRTRDIEMRANCLRVMYNIMLHCHDHASVEDSMLGLRDEFIRVYFLPCLGFIFDRHDHPEENVWRFAIELLFGLVCRDISLLHELSARGLSPALLQLLSTPSELHFHSLPSSATKLVKLLVHDPQADMQQLLAWLLPQNLVAGLEFAEANRLIACLVDLLESVYHVLHLRYETLKRGASGANGSTTNGVGLEVLVQAGPTVMRLCAMTPSVSKEVKSDDPQNSPSVSPEPQDNEVQAELIELADLASRCLVFLSQIFGNRLNEELFQKRKDSKGTMMNNAVDRSMMSVLENLETSPTVILRTAVVCNT</sequence>
<evidence type="ECO:0000313" key="5">
    <source>
        <dbReference type="Proteomes" id="UP001146120"/>
    </source>
</evidence>
<feature type="binding site" evidence="1">
    <location>
        <position position="33"/>
    </location>
    <ligand>
        <name>ATP</name>
        <dbReference type="ChEBI" id="CHEBI:30616"/>
    </ligand>
</feature>
<dbReference type="GO" id="GO:0008017">
    <property type="term" value="F:microtubule binding"/>
    <property type="evidence" value="ECO:0007669"/>
    <property type="project" value="InterPro"/>
</dbReference>
<feature type="region of interest" description="Disordered" evidence="2">
    <location>
        <begin position="272"/>
        <end position="348"/>
    </location>
</feature>
<evidence type="ECO:0000313" key="4">
    <source>
        <dbReference type="EMBL" id="DBA01019.1"/>
    </source>
</evidence>
<dbReference type="InterPro" id="IPR000719">
    <property type="entry name" value="Prot_kinase_dom"/>
</dbReference>